<dbReference type="GO" id="GO:0005524">
    <property type="term" value="F:ATP binding"/>
    <property type="evidence" value="ECO:0007669"/>
    <property type="project" value="UniProtKB-KW"/>
</dbReference>
<organism evidence="13 16">
    <name type="scientific">Clostridium pasteurianum DSM 525 = ATCC 6013</name>
    <dbReference type="NCBI Taxonomy" id="1262449"/>
    <lineage>
        <taxon>Bacteria</taxon>
        <taxon>Bacillati</taxon>
        <taxon>Bacillota</taxon>
        <taxon>Clostridia</taxon>
        <taxon>Eubacteriales</taxon>
        <taxon>Clostridiaceae</taxon>
        <taxon>Clostridium</taxon>
    </lineage>
</organism>
<evidence type="ECO:0000256" key="11">
    <source>
        <dbReference type="SAM" id="Phobius"/>
    </source>
</evidence>
<dbReference type="InterPro" id="IPR003661">
    <property type="entry name" value="HisK_dim/P_dom"/>
</dbReference>
<evidence type="ECO:0000256" key="9">
    <source>
        <dbReference type="ARBA" id="ARBA00022840"/>
    </source>
</evidence>
<feature type="transmembrane region" description="Helical" evidence="11">
    <location>
        <begin position="12"/>
        <end position="31"/>
    </location>
</feature>
<dbReference type="EMBL" id="JPGY02000001">
    <property type="protein sequence ID" value="KRU11931.1"/>
    <property type="molecule type" value="Genomic_DNA"/>
</dbReference>
<feature type="transmembrane region" description="Helical" evidence="11">
    <location>
        <begin position="199"/>
        <end position="217"/>
    </location>
</feature>
<dbReference type="InterPro" id="IPR036890">
    <property type="entry name" value="HATPase_C_sf"/>
</dbReference>
<dbReference type="Proteomes" id="UP000028042">
    <property type="component" value="Unassembled WGS sequence"/>
</dbReference>
<dbReference type="CDD" id="cd00075">
    <property type="entry name" value="HATPase"/>
    <property type="match status" value="1"/>
</dbReference>
<evidence type="ECO:0000256" key="7">
    <source>
        <dbReference type="ARBA" id="ARBA00022741"/>
    </source>
</evidence>
<dbReference type="PANTHER" id="PTHR44936">
    <property type="entry name" value="SENSOR PROTEIN CREC"/>
    <property type="match status" value="1"/>
</dbReference>
<feature type="domain" description="Histidine kinase" evidence="12">
    <location>
        <begin position="284"/>
        <end position="480"/>
    </location>
</feature>
<dbReference type="RefSeq" id="WP_003442336.1">
    <property type="nucleotide sequence ID" value="NZ_JPGY02000001.1"/>
</dbReference>
<dbReference type="KEGG" id="cpat:CLPA_c20010"/>
<keyword evidence="10" id="KW-0902">Two-component regulatory system</keyword>
<evidence type="ECO:0000313" key="14">
    <source>
        <dbReference type="EMBL" id="KRU11931.1"/>
    </source>
</evidence>
<dbReference type="InterPro" id="IPR005467">
    <property type="entry name" value="His_kinase_dom"/>
</dbReference>
<evidence type="ECO:0000256" key="6">
    <source>
        <dbReference type="ARBA" id="ARBA00022679"/>
    </source>
</evidence>
<dbReference type="EC" id="2.7.13.3" evidence="3"/>
<evidence type="ECO:0000259" key="12">
    <source>
        <dbReference type="PROSITE" id="PS50109"/>
    </source>
</evidence>
<dbReference type="PATRIC" id="fig|1262449.3.peg.994"/>
<dbReference type="PRINTS" id="PR00344">
    <property type="entry name" value="BCTRLSENSOR"/>
</dbReference>
<evidence type="ECO:0000256" key="5">
    <source>
        <dbReference type="ARBA" id="ARBA00022553"/>
    </source>
</evidence>
<dbReference type="GO" id="GO:0005886">
    <property type="term" value="C:plasma membrane"/>
    <property type="evidence" value="ECO:0007669"/>
    <property type="project" value="UniProtKB-SubCell"/>
</dbReference>
<dbReference type="KEGG" id="cpae:CPAST_c20010"/>
<dbReference type="CDD" id="cd00082">
    <property type="entry name" value="HisKA"/>
    <property type="match status" value="1"/>
</dbReference>
<evidence type="ECO:0000256" key="2">
    <source>
        <dbReference type="ARBA" id="ARBA00004651"/>
    </source>
</evidence>
<dbReference type="eggNOG" id="COG0642">
    <property type="taxonomic scope" value="Bacteria"/>
</dbReference>
<accession>A0A0H3J2C0</accession>
<keyword evidence="5" id="KW-0597">Phosphoprotein</keyword>
<keyword evidence="4" id="KW-1003">Cell membrane</keyword>
<dbReference type="PROSITE" id="PS50109">
    <property type="entry name" value="HIS_KIN"/>
    <property type="match status" value="1"/>
</dbReference>
<evidence type="ECO:0000313" key="13">
    <source>
        <dbReference type="EMBL" id="AJA52059.1"/>
    </source>
</evidence>
<evidence type="ECO:0000313" key="15">
    <source>
        <dbReference type="Proteomes" id="UP000028042"/>
    </source>
</evidence>
<name>A0A0H3J2C0_CLOPA</name>
<evidence type="ECO:0000256" key="8">
    <source>
        <dbReference type="ARBA" id="ARBA00022777"/>
    </source>
</evidence>
<dbReference type="AlphaFoldDB" id="A0A0H3J2C0"/>
<dbReference type="SMART" id="SM00387">
    <property type="entry name" value="HATPase_c"/>
    <property type="match status" value="1"/>
</dbReference>
<keyword evidence="9" id="KW-0067">ATP-binding</keyword>
<dbReference type="Proteomes" id="UP000030905">
    <property type="component" value="Chromosome"/>
</dbReference>
<keyword evidence="6" id="KW-0808">Transferase</keyword>
<dbReference type="Gene3D" id="3.30.565.10">
    <property type="entry name" value="Histidine kinase-like ATPase, C-terminal domain"/>
    <property type="match status" value="1"/>
</dbReference>
<protein>
    <recommendedName>
        <fullName evidence="3">histidine kinase</fullName>
        <ecNumber evidence="3">2.7.13.3</ecNumber>
    </recommendedName>
</protein>
<dbReference type="Gene3D" id="1.10.287.130">
    <property type="match status" value="1"/>
</dbReference>
<dbReference type="InterPro" id="IPR050980">
    <property type="entry name" value="2C_sensor_his_kinase"/>
</dbReference>
<evidence type="ECO:0000313" key="16">
    <source>
        <dbReference type="Proteomes" id="UP000030905"/>
    </source>
</evidence>
<gene>
    <name evidence="13" type="ORF">CLPA_c20010</name>
    <name evidence="14" type="ORF">CP6013_01178</name>
</gene>
<dbReference type="GO" id="GO:0000155">
    <property type="term" value="F:phosphorelay sensor kinase activity"/>
    <property type="evidence" value="ECO:0007669"/>
    <property type="project" value="InterPro"/>
</dbReference>
<dbReference type="Pfam" id="PF02518">
    <property type="entry name" value="HATPase_c"/>
    <property type="match status" value="1"/>
</dbReference>
<keyword evidence="7" id="KW-0547">Nucleotide-binding</keyword>
<evidence type="ECO:0000256" key="3">
    <source>
        <dbReference type="ARBA" id="ARBA00012438"/>
    </source>
</evidence>
<dbReference type="InterPro" id="IPR036097">
    <property type="entry name" value="HisK_dim/P_sf"/>
</dbReference>
<evidence type="ECO:0000256" key="1">
    <source>
        <dbReference type="ARBA" id="ARBA00000085"/>
    </source>
</evidence>
<evidence type="ECO:0000256" key="10">
    <source>
        <dbReference type="ARBA" id="ARBA00023012"/>
    </source>
</evidence>
<reference evidence="14" key="2">
    <citation type="submission" date="2015-10" db="EMBL/GenBank/DDBJ databases">
        <title>Improved Draft Genome Sequence of Clostridium pasteurianum Strain ATCC 6013 (DSM 525) Using a Hybrid Next-Generation Sequencing Approach.</title>
        <authorList>
            <person name="Pyne M.E."/>
            <person name="Utturkar S.M."/>
            <person name="Brown S.D."/>
            <person name="Moo-Young M."/>
            <person name="Chung D.A."/>
            <person name="Chou P.C."/>
        </authorList>
    </citation>
    <scope>NUCLEOTIDE SEQUENCE</scope>
    <source>
        <strain evidence="14">ATCC 6013</strain>
    </source>
</reference>
<evidence type="ECO:0000256" key="4">
    <source>
        <dbReference type="ARBA" id="ARBA00022475"/>
    </source>
</evidence>
<reference evidence="13 16" key="1">
    <citation type="journal article" date="2015" name="Genome Announc.">
        <title>Complete Genome Sequence of the Nitrogen-Fixing and Solvent-Producing Clostridium pasteurianum DSM 525.</title>
        <authorList>
            <person name="Poehlein A."/>
            <person name="Grosse-Honebrink A."/>
            <person name="Zhang Y."/>
            <person name="Minton N.P."/>
            <person name="Daniel R."/>
        </authorList>
    </citation>
    <scope>NUCLEOTIDE SEQUENCE [LARGE SCALE GENOMIC DNA]</scope>
    <source>
        <strain evidence="13">DSM 525</strain>
        <strain evidence="16">DSM 525 / ATCC 6013</strain>
    </source>
</reference>
<comment type="subcellular location">
    <subcellularLocation>
        <location evidence="2">Cell membrane</location>
        <topology evidence="2">Multi-pass membrane protein</topology>
    </subcellularLocation>
</comment>
<dbReference type="InterPro" id="IPR003594">
    <property type="entry name" value="HATPase_dom"/>
</dbReference>
<dbReference type="SUPFAM" id="SSF55874">
    <property type="entry name" value="ATPase domain of HSP90 chaperone/DNA topoisomerase II/histidine kinase"/>
    <property type="match status" value="1"/>
</dbReference>
<sequence length="480" mass="55092">MLKIRNRIALLYSLLTIALIIICLILFYCFLKININRQPILPSIISDKSYVSSMKKENKVAKANDANDQITISLKDNNINNNIEENLNFKNCLLIILDKNNNVIYSEHLPNNFDENLINKTYGTKGVELNFKNMNIKDIINNHNKNNILIIGDGNNKVVRYQILSDDFHLYNNEDSTNVINLTWGNFESIFMNILYKRIIIVILIVIAIILMINFVLSRQYASFALKPLIEFTGKVRKQKNFETIELIAPAKTKDEIYDLTVAYNDALSKVKLSYENLQRLNSYASHELRNSLAVLRAKIEIGEDTKEITQYIDSLNGIITDILAMSTSSLSNNEERVDLALVCAKIVDEYTVIFNNIKFNMPEEGVEVIKGKEIWIERCIVNLIDNAMKFVDKNKNNNEINIEVYDNDTRVIVEVYDNGIGIDESKLHEIFTPYYGTKKRTSTGIGLAYVKHVMDLHKGKVLVESKKGKYSKFSLVFIK</sequence>
<proteinExistence type="predicted"/>
<dbReference type="SMART" id="SM00388">
    <property type="entry name" value="HisKA"/>
    <property type="match status" value="1"/>
</dbReference>
<dbReference type="SUPFAM" id="SSF47384">
    <property type="entry name" value="Homodimeric domain of signal transducing histidine kinase"/>
    <property type="match status" value="1"/>
</dbReference>
<reference evidence="14 15" key="3">
    <citation type="journal article" name="Genome Announc.">
        <title>Improved Draft Genome Sequence of Clostridium pasteurianum Strain ATCC 6013 (DSM 525) Using a Hybrid Next-Generation Sequencing Approach.</title>
        <authorList>
            <person name="Pyne M.E."/>
            <person name="Utturkar S."/>
            <person name="Brown S.D."/>
            <person name="Moo-Young M."/>
            <person name="Chung D.A."/>
            <person name="Chou C.P."/>
        </authorList>
    </citation>
    <scope>NUCLEOTIDE SEQUENCE [LARGE SCALE GENOMIC DNA]</scope>
    <source>
        <strain evidence="14 15">ATCC 6013</strain>
    </source>
</reference>
<comment type="catalytic activity">
    <reaction evidence="1">
        <text>ATP + protein L-histidine = ADP + protein N-phospho-L-histidine.</text>
        <dbReference type="EC" id="2.7.13.3"/>
    </reaction>
</comment>
<keyword evidence="11" id="KW-0472">Membrane</keyword>
<dbReference type="EMBL" id="CP009268">
    <property type="protein sequence ID" value="AJA52059.1"/>
    <property type="molecule type" value="Genomic_DNA"/>
</dbReference>
<dbReference type="PANTHER" id="PTHR44936:SF10">
    <property type="entry name" value="SENSOR PROTEIN RSTB"/>
    <property type="match status" value="1"/>
</dbReference>
<keyword evidence="11" id="KW-0812">Transmembrane</keyword>
<dbReference type="InterPro" id="IPR004358">
    <property type="entry name" value="Sig_transdc_His_kin-like_C"/>
</dbReference>
<keyword evidence="11" id="KW-1133">Transmembrane helix</keyword>
<keyword evidence="16" id="KW-1185">Reference proteome</keyword>
<keyword evidence="8 13" id="KW-0418">Kinase</keyword>